<dbReference type="PANTHER" id="PTHR44936:SF10">
    <property type="entry name" value="SENSOR PROTEIN RSTB"/>
    <property type="match status" value="1"/>
</dbReference>
<evidence type="ECO:0000256" key="4">
    <source>
        <dbReference type="ARBA" id="ARBA00022475"/>
    </source>
</evidence>
<feature type="transmembrane region" description="Helical" evidence="11">
    <location>
        <begin position="131"/>
        <end position="150"/>
    </location>
</feature>
<sequence length="451" mass="48111">MPARNATANRGSSPFRLGPRTLAITLAWLRLTAITGQTLAVLFVAYMVALAIPVRALLAGIGVLLVFEIAMVMRLRLRWPVTEVEAIGHIAVDVLVMGYLLYFSGGASNPFVTLLLVPIALAAAALSRPGIAVVAVLCAAIYGLLLHWYLPLPAMLAGRMADSTLQEIGMAIDFVIAALLLGVFIARLAGALRDEQLRLQRLRERALRDEGILAMATQSAGAAHELNTPLATLRMLLHELIPAPSTCEPLREDLKLMAQQVDRCSEILRDLVAVGRAQLDGDNESLRLGDFVRRCTDRFQLLRPEADTQVQLDAADADLPVRVPAGLQHALINLLNNALDASAQLGSTQVALSARRGTRCLEFRVRDHGPGFADPSRSPDSLGISGKDHGLGIGLALAEATADRLGGDLDAGNATGGGAEIRLRLPLLSLLPEQQGKPVPTAAHCNPEETS</sequence>
<dbReference type="GO" id="GO:0000155">
    <property type="term" value="F:phosphorelay sensor kinase activity"/>
    <property type="evidence" value="ECO:0007669"/>
    <property type="project" value="InterPro"/>
</dbReference>
<feature type="transmembrane region" description="Helical" evidence="11">
    <location>
        <begin position="21"/>
        <end position="46"/>
    </location>
</feature>
<keyword evidence="7" id="KW-0547">Nucleotide-binding</keyword>
<evidence type="ECO:0000259" key="12">
    <source>
        <dbReference type="PROSITE" id="PS50109"/>
    </source>
</evidence>
<dbReference type="InterPro" id="IPR003661">
    <property type="entry name" value="HisK_dim/P_dom"/>
</dbReference>
<dbReference type="Pfam" id="PF00512">
    <property type="entry name" value="HisKA"/>
    <property type="match status" value="1"/>
</dbReference>
<evidence type="ECO:0000313" key="13">
    <source>
        <dbReference type="EMBL" id="THD11065.1"/>
    </source>
</evidence>
<comment type="subcellular location">
    <subcellularLocation>
        <location evidence="2">Cell membrane</location>
        <topology evidence="2">Multi-pass membrane protein</topology>
    </subcellularLocation>
</comment>
<keyword evidence="9" id="KW-0067">ATP-binding</keyword>
<evidence type="ECO:0000256" key="1">
    <source>
        <dbReference type="ARBA" id="ARBA00000085"/>
    </source>
</evidence>
<dbReference type="PANTHER" id="PTHR44936">
    <property type="entry name" value="SENSOR PROTEIN CREC"/>
    <property type="match status" value="1"/>
</dbReference>
<proteinExistence type="predicted"/>
<keyword evidence="14" id="KW-1185">Reference proteome</keyword>
<dbReference type="Proteomes" id="UP000307749">
    <property type="component" value="Unassembled WGS sequence"/>
</dbReference>
<accession>A0A4S3KPX1</accession>
<dbReference type="InterPro" id="IPR036097">
    <property type="entry name" value="HisK_dim/P_sf"/>
</dbReference>
<feature type="transmembrane region" description="Helical" evidence="11">
    <location>
        <begin position="108"/>
        <end position="126"/>
    </location>
</feature>
<organism evidence="13 14">
    <name type="scientific">Metallibacterium scheffleri</name>
    <dbReference type="NCBI Taxonomy" id="993689"/>
    <lineage>
        <taxon>Bacteria</taxon>
        <taxon>Pseudomonadati</taxon>
        <taxon>Pseudomonadota</taxon>
        <taxon>Gammaproteobacteria</taxon>
        <taxon>Lysobacterales</taxon>
        <taxon>Rhodanobacteraceae</taxon>
        <taxon>Metallibacterium</taxon>
    </lineage>
</organism>
<keyword evidence="5" id="KW-0597">Phosphoprotein</keyword>
<feature type="region of interest" description="Disordered" evidence="10">
    <location>
        <begin position="432"/>
        <end position="451"/>
    </location>
</feature>
<evidence type="ECO:0000256" key="3">
    <source>
        <dbReference type="ARBA" id="ARBA00012438"/>
    </source>
</evidence>
<dbReference type="OrthoDB" id="9785252at2"/>
<evidence type="ECO:0000256" key="7">
    <source>
        <dbReference type="ARBA" id="ARBA00022741"/>
    </source>
</evidence>
<reference evidence="13 14" key="1">
    <citation type="submission" date="2017-02" db="EMBL/GenBank/DDBJ databases">
        <title>Whole genome sequencing of Metallibacterium scheffleri DSM 24874 (T).</title>
        <authorList>
            <person name="Kumar S."/>
            <person name="Patil P."/>
            <person name="Patil P.B."/>
        </authorList>
    </citation>
    <scope>NUCLEOTIDE SEQUENCE [LARGE SCALE GENOMIC DNA]</scope>
    <source>
        <strain evidence="13 14">DSM 24874</strain>
    </source>
</reference>
<dbReference type="SUPFAM" id="SSF47384">
    <property type="entry name" value="Homodimeric domain of signal transducing histidine kinase"/>
    <property type="match status" value="1"/>
</dbReference>
<feature type="domain" description="Histidine kinase" evidence="12">
    <location>
        <begin position="221"/>
        <end position="429"/>
    </location>
</feature>
<dbReference type="RefSeq" id="WP_081129920.1">
    <property type="nucleotide sequence ID" value="NZ_DAHXOC010000021.1"/>
</dbReference>
<dbReference type="SMART" id="SM00387">
    <property type="entry name" value="HATPase_c"/>
    <property type="match status" value="1"/>
</dbReference>
<dbReference type="Pfam" id="PF02518">
    <property type="entry name" value="HATPase_c"/>
    <property type="match status" value="1"/>
</dbReference>
<evidence type="ECO:0000256" key="5">
    <source>
        <dbReference type="ARBA" id="ARBA00022553"/>
    </source>
</evidence>
<keyword evidence="8" id="KW-0418">Kinase</keyword>
<dbReference type="PRINTS" id="PR00344">
    <property type="entry name" value="BCTRLSENSOR"/>
</dbReference>
<evidence type="ECO:0000256" key="9">
    <source>
        <dbReference type="ARBA" id="ARBA00022840"/>
    </source>
</evidence>
<keyword evidence="11" id="KW-0812">Transmembrane</keyword>
<dbReference type="PROSITE" id="PS50109">
    <property type="entry name" value="HIS_KIN"/>
    <property type="match status" value="1"/>
</dbReference>
<dbReference type="InterPro" id="IPR003594">
    <property type="entry name" value="HATPase_dom"/>
</dbReference>
<keyword evidence="6" id="KW-0808">Transferase</keyword>
<dbReference type="CDD" id="cd00082">
    <property type="entry name" value="HisKA"/>
    <property type="match status" value="1"/>
</dbReference>
<keyword evidence="11" id="KW-0472">Membrane</keyword>
<evidence type="ECO:0000313" key="14">
    <source>
        <dbReference type="Proteomes" id="UP000307749"/>
    </source>
</evidence>
<dbReference type="Gene3D" id="1.10.287.130">
    <property type="match status" value="1"/>
</dbReference>
<dbReference type="EC" id="2.7.13.3" evidence="3"/>
<gene>
    <name evidence="13" type="ORF">B1806_05620</name>
</gene>
<feature type="transmembrane region" description="Helical" evidence="11">
    <location>
        <begin position="170"/>
        <end position="192"/>
    </location>
</feature>
<protein>
    <recommendedName>
        <fullName evidence="3">histidine kinase</fullName>
        <ecNumber evidence="3">2.7.13.3</ecNumber>
    </recommendedName>
</protein>
<dbReference type="SMART" id="SM00388">
    <property type="entry name" value="HisKA"/>
    <property type="match status" value="1"/>
</dbReference>
<dbReference type="GO" id="GO:0005524">
    <property type="term" value="F:ATP binding"/>
    <property type="evidence" value="ECO:0007669"/>
    <property type="project" value="UniProtKB-KW"/>
</dbReference>
<evidence type="ECO:0000256" key="2">
    <source>
        <dbReference type="ARBA" id="ARBA00004651"/>
    </source>
</evidence>
<feature type="transmembrane region" description="Helical" evidence="11">
    <location>
        <begin position="52"/>
        <end position="72"/>
    </location>
</feature>
<evidence type="ECO:0000256" key="8">
    <source>
        <dbReference type="ARBA" id="ARBA00022777"/>
    </source>
</evidence>
<dbReference type="InterPro" id="IPR004358">
    <property type="entry name" value="Sig_transdc_His_kin-like_C"/>
</dbReference>
<dbReference type="InterPro" id="IPR005467">
    <property type="entry name" value="His_kinase_dom"/>
</dbReference>
<keyword evidence="11" id="KW-1133">Transmembrane helix</keyword>
<dbReference type="SUPFAM" id="SSF55874">
    <property type="entry name" value="ATPase domain of HSP90 chaperone/DNA topoisomerase II/histidine kinase"/>
    <property type="match status" value="1"/>
</dbReference>
<evidence type="ECO:0000256" key="11">
    <source>
        <dbReference type="SAM" id="Phobius"/>
    </source>
</evidence>
<name>A0A4S3KPX1_9GAMM</name>
<dbReference type="AlphaFoldDB" id="A0A4S3KPX1"/>
<dbReference type="GO" id="GO:0005886">
    <property type="term" value="C:plasma membrane"/>
    <property type="evidence" value="ECO:0007669"/>
    <property type="project" value="UniProtKB-SubCell"/>
</dbReference>
<evidence type="ECO:0000256" key="10">
    <source>
        <dbReference type="SAM" id="MobiDB-lite"/>
    </source>
</evidence>
<dbReference type="EMBL" id="MWQO01000017">
    <property type="protein sequence ID" value="THD11065.1"/>
    <property type="molecule type" value="Genomic_DNA"/>
</dbReference>
<evidence type="ECO:0000256" key="6">
    <source>
        <dbReference type="ARBA" id="ARBA00022679"/>
    </source>
</evidence>
<comment type="catalytic activity">
    <reaction evidence="1">
        <text>ATP + protein L-histidine = ADP + protein N-phospho-L-histidine.</text>
        <dbReference type="EC" id="2.7.13.3"/>
    </reaction>
</comment>
<dbReference type="InterPro" id="IPR036890">
    <property type="entry name" value="HATPase_C_sf"/>
</dbReference>
<dbReference type="Gene3D" id="3.30.565.10">
    <property type="entry name" value="Histidine kinase-like ATPase, C-terminal domain"/>
    <property type="match status" value="1"/>
</dbReference>
<comment type="caution">
    <text evidence="13">The sequence shown here is derived from an EMBL/GenBank/DDBJ whole genome shotgun (WGS) entry which is preliminary data.</text>
</comment>
<dbReference type="STRING" id="993689.GCA_002077135_02028"/>
<keyword evidence="4" id="KW-1003">Cell membrane</keyword>
<dbReference type="InterPro" id="IPR050980">
    <property type="entry name" value="2C_sensor_his_kinase"/>
</dbReference>